<organism evidence="2 3">
    <name type="scientific">Pedobacter rhizosphaerae</name>
    <dbReference type="NCBI Taxonomy" id="390241"/>
    <lineage>
        <taxon>Bacteria</taxon>
        <taxon>Pseudomonadati</taxon>
        <taxon>Bacteroidota</taxon>
        <taxon>Sphingobacteriia</taxon>
        <taxon>Sphingobacteriales</taxon>
        <taxon>Sphingobacteriaceae</taxon>
        <taxon>Pedobacter</taxon>
    </lineage>
</organism>
<evidence type="ECO:0000259" key="1">
    <source>
        <dbReference type="Pfam" id="PF18942"/>
    </source>
</evidence>
<dbReference type="InterPro" id="IPR043744">
    <property type="entry name" value="DUF5689"/>
</dbReference>
<dbReference type="STRING" id="390241.SAMN04488023_105173"/>
<evidence type="ECO:0000313" key="3">
    <source>
        <dbReference type="Proteomes" id="UP000199572"/>
    </source>
</evidence>
<feature type="domain" description="DUF5689" evidence="1">
    <location>
        <begin position="39"/>
        <end position="247"/>
    </location>
</feature>
<protein>
    <recommendedName>
        <fullName evidence="1">DUF5689 domain-containing protein</fullName>
    </recommendedName>
</protein>
<keyword evidence="3" id="KW-1185">Reference proteome</keyword>
<gene>
    <name evidence="2" type="ORF">SAMN04488023_105173</name>
</gene>
<reference evidence="3" key="1">
    <citation type="submission" date="2016-10" db="EMBL/GenBank/DDBJ databases">
        <authorList>
            <person name="Varghese N."/>
            <person name="Submissions S."/>
        </authorList>
    </citation>
    <scope>NUCLEOTIDE SEQUENCE [LARGE SCALE GENOMIC DNA]</scope>
    <source>
        <strain evidence="3">DSM 18610</strain>
    </source>
</reference>
<dbReference type="EMBL" id="FOGG01000005">
    <property type="protein sequence ID" value="SER20182.1"/>
    <property type="molecule type" value="Genomic_DNA"/>
</dbReference>
<dbReference type="Pfam" id="PF18942">
    <property type="entry name" value="DUF5689"/>
    <property type="match status" value="1"/>
</dbReference>
<dbReference type="OrthoDB" id="1111074at2"/>
<accession>A0A1H9M959</accession>
<proteinExistence type="predicted"/>
<dbReference type="PROSITE" id="PS51257">
    <property type="entry name" value="PROKAR_LIPOPROTEIN"/>
    <property type="match status" value="1"/>
</dbReference>
<dbReference type="AlphaFoldDB" id="A0A1H9M959"/>
<sequence length="508" mass="53884">MKITLKYILLLAAVAGIWTGCKRDSDYIKVSASAFISNFDLKKIYKETDLTLNADLLSGATFIKGVVISDFRSGNSPAGLLILQNSRITGSGIDSLRGMAFNIGSDASKYVTGDSVHIKVDGAVLKRTNGILQITNLPNGAVNKVASGRTVNTQLITIGAFLASPQRYESTLVTIGSAVVEPEPKANETFVGDKIIDDATGKAVVHTETGAAFAGEQLLISGNFSGIPFLQLSGTNRMQIWMRSIHDFSFAILPKFSPAIISGYLVDPNSTDGNYEYIQFLATADIDFSKTPYSVITNNNAGASTFPLQGWVTGGARTYKFKLNTGKVSKGEYFYVGGSPKRINGSGSTDISSSKWMASVDYTTVAGADGVGTPTGNLLANSGNIAGIAIFEGTAIDLNSVPMDVIFYGGLGGNFYSAGPPAVGFRITNTDFYNTIDPASNGKIRQEFMGAGKNTTRLAFPNAISFVQLGGVYNMKGRWLTKRAMLNISLTATSTISQIEGGTTLSDN</sequence>
<dbReference type="RefSeq" id="WP_090882457.1">
    <property type="nucleotide sequence ID" value="NZ_FOGG01000005.1"/>
</dbReference>
<evidence type="ECO:0000313" key="2">
    <source>
        <dbReference type="EMBL" id="SER20182.1"/>
    </source>
</evidence>
<name>A0A1H9M959_9SPHI</name>
<dbReference type="Proteomes" id="UP000199572">
    <property type="component" value="Unassembled WGS sequence"/>
</dbReference>